<dbReference type="InterPro" id="IPR036975">
    <property type="entry name" value="Importin-a_IBB_sf"/>
</dbReference>
<dbReference type="GO" id="GO:0006606">
    <property type="term" value="P:protein import into nucleus"/>
    <property type="evidence" value="ECO:0007669"/>
    <property type="project" value="InterPro"/>
</dbReference>
<protein>
    <recommendedName>
        <fullName evidence="2">IBB domain-containing protein</fullName>
    </recommendedName>
</protein>
<feature type="domain" description="IBB" evidence="2">
    <location>
        <begin position="93"/>
        <end position="155"/>
    </location>
</feature>
<dbReference type="Gene3D" id="1.20.5.690">
    <property type="entry name" value="Importin-alpha, importin-beta-binding domain"/>
    <property type="match status" value="1"/>
</dbReference>
<dbReference type="InterPro" id="IPR002652">
    <property type="entry name" value="Importin-a_IBB"/>
</dbReference>
<dbReference type="Proteomes" id="UP001454036">
    <property type="component" value="Unassembled WGS sequence"/>
</dbReference>
<evidence type="ECO:0000313" key="3">
    <source>
        <dbReference type="EMBL" id="GAA0162610.1"/>
    </source>
</evidence>
<dbReference type="GO" id="GO:0061608">
    <property type="term" value="F:nuclear import signal receptor activity"/>
    <property type="evidence" value="ECO:0007669"/>
    <property type="project" value="InterPro"/>
</dbReference>
<proteinExistence type="predicted"/>
<evidence type="ECO:0000256" key="1">
    <source>
        <dbReference type="PROSITE-ProRule" id="PRU00561"/>
    </source>
</evidence>
<keyword evidence="1" id="KW-0813">Transport</keyword>
<dbReference type="PROSITE" id="PS51214">
    <property type="entry name" value="IBB"/>
    <property type="match status" value="1"/>
</dbReference>
<sequence>MDLDEQSSSLQNQSMFPSISEDIKKSKLIAHPCKDSSLKNAASKKSTASKIKTVNNSLRKQNTIVKLYLSFEDFRKQIHRKNLFSMDSWFLKNQSIDKLLGPSERTAMRRNRYRVVMDADDGRRRREVNMIEIWKNKRKKSLFTKRNETLQLHHQTSNVSQVEILLWFSIYKVENL</sequence>
<dbReference type="AlphaFoldDB" id="A0AAV3QET7"/>
<accession>A0AAV3QET7</accession>
<reference evidence="3 4" key="1">
    <citation type="submission" date="2024-01" db="EMBL/GenBank/DDBJ databases">
        <title>The complete chloroplast genome sequence of Lithospermum erythrorhizon: insights into the phylogenetic relationship among Boraginaceae species and the maternal lineages of purple gromwells.</title>
        <authorList>
            <person name="Okada T."/>
            <person name="Watanabe K."/>
        </authorList>
    </citation>
    <scope>NUCLEOTIDE SEQUENCE [LARGE SCALE GENOMIC DNA]</scope>
</reference>
<evidence type="ECO:0000259" key="2">
    <source>
        <dbReference type="PROSITE" id="PS51214"/>
    </source>
</evidence>
<gene>
    <name evidence="3" type="ORF">LIER_18664</name>
</gene>
<evidence type="ECO:0000313" key="4">
    <source>
        <dbReference type="Proteomes" id="UP001454036"/>
    </source>
</evidence>
<organism evidence="3 4">
    <name type="scientific">Lithospermum erythrorhizon</name>
    <name type="common">Purple gromwell</name>
    <name type="synonym">Lithospermum officinale var. erythrorhizon</name>
    <dbReference type="NCBI Taxonomy" id="34254"/>
    <lineage>
        <taxon>Eukaryota</taxon>
        <taxon>Viridiplantae</taxon>
        <taxon>Streptophyta</taxon>
        <taxon>Embryophyta</taxon>
        <taxon>Tracheophyta</taxon>
        <taxon>Spermatophyta</taxon>
        <taxon>Magnoliopsida</taxon>
        <taxon>eudicotyledons</taxon>
        <taxon>Gunneridae</taxon>
        <taxon>Pentapetalae</taxon>
        <taxon>asterids</taxon>
        <taxon>lamiids</taxon>
        <taxon>Boraginales</taxon>
        <taxon>Boraginaceae</taxon>
        <taxon>Boraginoideae</taxon>
        <taxon>Lithospermeae</taxon>
        <taxon>Lithospermum</taxon>
    </lineage>
</organism>
<dbReference type="EMBL" id="BAABME010004506">
    <property type="protein sequence ID" value="GAA0162610.1"/>
    <property type="molecule type" value="Genomic_DNA"/>
</dbReference>
<keyword evidence="4" id="KW-1185">Reference proteome</keyword>
<dbReference type="Pfam" id="PF01749">
    <property type="entry name" value="IBB"/>
    <property type="match status" value="1"/>
</dbReference>
<comment type="caution">
    <text evidence="3">The sequence shown here is derived from an EMBL/GenBank/DDBJ whole genome shotgun (WGS) entry which is preliminary data.</text>
</comment>
<name>A0AAV3QET7_LITER</name>